<keyword evidence="1" id="KW-0597">Phosphoprotein</keyword>
<feature type="region of interest" description="Disordered" evidence="3">
    <location>
        <begin position="101"/>
        <end position="133"/>
    </location>
</feature>
<reference evidence="4" key="1">
    <citation type="submission" date="2018-07" db="EMBL/GenBank/DDBJ databases">
        <title>Comparative genomics of catfishes provides insights into carnivory and benthic adaptation.</title>
        <authorList>
            <person name="Zhang Y."/>
            <person name="Wang D."/>
            <person name="Peng Z."/>
            <person name="Zheng S."/>
            <person name="Shao F."/>
            <person name="Tao W."/>
        </authorList>
    </citation>
    <scope>NUCLEOTIDE SEQUENCE</scope>
    <source>
        <strain evidence="4">Chongqing</strain>
    </source>
</reference>
<proteinExistence type="predicted"/>
<gene>
    <name evidence="4" type="ORF">C0J50_21735</name>
</gene>
<feature type="region of interest" description="Disordered" evidence="3">
    <location>
        <begin position="145"/>
        <end position="251"/>
    </location>
</feature>
<dbReference type="EMBL" id="MU551684">
    <property type="protein sequence ID" value="KAI5618704.1"/>
    <property type="molecule type" value="Genomic_DNA"/>
</dbReference>
<evidence type="ECO:0000256" key="1">
    <source>
        <dbReference type="ARBA" id="ARBA00022553"/>
    </source>
</evidence>
<name>A0AAD5FK66_SILAS</name>
<dbReference type="AlphaFoldDB" id="A0AAD5FK66"/>
<dbReference type="InterPro" id="IPR036834">
    <property type="entry name" value="Bcl-2-like_sf"/>
</dbReference>
<feature type="compositionally biased region" description="Basic residues" evidence="3">
    <location>
        <begin position="219"/>
        <end position="228"/>
    </location>
</feature>
<dbReference type="SUPFAM" id="SSF56854">
    <property type="entry name" value="Bcl-2 inhibitors of programmed cell death"/>
    <property type="match status" value="1"/>
</dbReference>
<protein>
    <submittedName>
        <fullName evidence="4">Bcl-2-like protein 12</fullName>
    </submittedName>
</protein>
<feature type="compositionally biased region" description="Basic and acidic residues" evidence="3">
    <location>
        <begin position="200"/>
        <end position="218"/>
    </location>
</feature>
<keyword evidence="2" id="KW-0053">Apoptosis</keyword>
<feature type="compositionally biased region" description="Basic and acidic residues" evidence="3">
    <location>
        <begin position="102"/>
        <end position="133"/>
    </location>
</feature>
<evidence type="ECO:0000313" key="5">
    <source>
        <dbReference type="Proteomes" id="UP001205998"/>
    </source>
</evidence>
<feature type="compositionally biased region" description="Basic residues" evidence="3">
    <location>
        <begin position="146"/>
        <end position="167"/>
    </location>
</feature>
<evidence type="ECO:0000256" key="3">
    <source>
        <dbReference type="SAM" id="MobiDB-lite"/>
    </source>
</evidence>
<dbReference type="GO" id="GO:2001236">
    <property type="term" value="P:regulation of extrinsic apoptotic signaling pathway"/>
    <property type="evidence" value="ECO:0007669"/>
    <property type="project" value="TreeGrafter"/>
</dbReference>
<keyword evidence="5" id="KW-1185">Reference proteome</keyword>
<dbReference type="PANTHER" id="PTHR14965">
    <property type="entry name" value="SI:CH73-248E21.1"/>
    <property type="match status" value="1"/>
</dbReference>
<dbReference type="Proteomes" id="UP001205998">
    <property type="component" value="Unassembled WGS sequence"/>
</dbReference>
<comment type="caution">
    <text evidence="4">The sequence shown here is derived from an EMBL/GenBank/DDBJ whole genome shotgun (WGS) entry which is preliminary data.</text>
</comment>
<evidence type="ECO:0000256" key="2">
    <source>
        <dbReference type="ARBA" id="ARBA00022703"/>
    </source>
</evidence>
<sequence length="422" mass="47047">MIKQQWGVASDRASPVRGVTVAWRGASVFRSYAPKPAQRLSVNLSAAWPPRSRADAGTFAAGMSVEVSPHSTTPSLIEVKEETRLVLKSFLHRALSLAPADRPGRIGGEYHDPHRYSMQQKEKQKKDESGWDSLDEKISAAEEKKHGIKNLIKRRLKSRPSSARHTRKDPCADQSQNGFGSSQGDPPTSLKKHGASLSRRIVEDEKSSASEEEGERKSGERKKKKNKLKLPEIFRRKSTKKEERLQRPTSLPVKEEAGLVKPPLSPTHPPEFYVGVAETLDRIAQQTVRRKSPTKPEPVQPKEDDKEAIVLQLVQILTAAGDSINEKINANPLLLKSINRMSYTSFAKLLDSCANEAEDPPLPVAESSTLRRVAITMEMTRRVVTATGLTHRVEGYAERYMENFAPWVKSQGGWVLCINVIQ</sequence>
<accession>A0AAD5FK66</accession>
<dbReference type="GO" id="GO:0006915">
    <property type="term" value="P:apoptotic process"/>
    <property type="evidence" value="ECO:0007669"/>
    <property type="project" value="UniProtKB-KW"/>
</dbReference>
<feature type="compositionally biased region" description="Polar residues" evidence="3">
    <location>
        <begin position="173"/>
        <end position="186"/>
    </location>
</feature>
<evidence type="ECO:0000313" key="4">
    <source>
        <dbReference type="EMBL" id="KAI5618704.1"/>
    </source>
</evidence>
<organism evidence="4 5">
    <name type="scientific">Silurus asotus</name>
    <name type="common">Amur catfish</name>
    <name type="synonym">Parasilurus asotus</name>
    <dbReference type="NCBI Taxonomy" id="30991"/>
    <lineage>
        <taxon>Eukaryota</taxon>
        <taxon>Metazoa</taxon>
        <taxon>Chordata</taxon>
        <taxon>Craniata</taxon>
        <taxon>Vertebrata</taxon>
        <taxon>Euteleostomi</taxon>
        <taxon>Actinopterygii</taxon>
        <taxon>Neopterygii</taxon>
        <taxon>Teleostei</taxon>
        <taxon>Ostariophysi</taxon>
        <taxon>Siluriformes</taxon>
        <taxon>Siluridae</taxon>
        <taxon>Silurus</taxon>
    </lineage>
</organism>
<feature type="compositionally biased region" description="Basic and acidic residues" evidence="3">
    <location>
        <begin position="229"/>
        <end position="246"/>
    </location>
</feature>
<dbReference type="PANTHER" id="PTHR14965:SF2">
    <property type="entry name" value="BCL-2-LIKE PROTEIN 12"/>
    <property type="match status" value="1"/>
</dbReference>